<dbReference type="RefSeq" id="WP_099002334.1">
    <property type="nucleotide sequence ID" value="NZ_CP077158.1"/>
</dbReference>
<reference evidence="1 2" key="1">
    <citation type="submission" date="2017-06" db="EMBL/GenBank/DDBJ databases">
        <title>Draft genome sequence of Fusobacterium nucleatum subsp. polymorphum KCOM 1248 (=ChDC F113).</title>
        <authorList>
            <person name="Kook J.-K."/>
            <person name="Park S.-N."/>
            <person name="Lim Y.K."/>
            <person name="Roh H."/>
        </authorList>
    </citation>
    <scope>NUCLEOTIDE SEQUENCE [LARGE SCALE GENOMIC DNA]</scope>
    <source>
        <strain evidence="2">KCOM 1248 (ChDC F113)</strain>
    </source>
</reference>
<sequence length="67" mass="7804">MEEKIIEVELKDLTQAERIKHLQSIINEYDKILITDANKISYNELVELYNLETTKIISVIPVKSSEI</sequence>
<dbReference type="Proteomes" id="UP000223525">
    <property type="component" value="Unassembled WGS sequence"/>
</dbReference>
<proteinExistence type="predicted"/>
<organism evidence="1 2">
    <name type="scientific">Fusobacterium nucleatum subsp. polymorphum</name>
    <name type="common">Fusobacterium polymorphum</name>
    <dbReference type="NCBI Taxonomy" id="76857"/>
    <lineage>
        <taxon>Bacteria</taxon>
        <taxon>Fusobacteriati</taxon>
        <taxon>Fusobacteriota</taxon>
        <taxon>Fusobacteriia</taxon>
        <taxon>Fusobacteriales</taxon>
        <taxon>Fusobacteriaceae</taxon>
        <taxon>Fusobacterium</taxon>
    </lineage>
</organism>
<accession>A0A2C6B1L7</accession>
<gene>
    <name evidence="1" type="ORF">CA836_00890</name>
</gene>
<dbReference type="EMBL" id="NIRK01000001">
    <property type="protein sequence ID" value="PHH98436.1"/>
    <property type="molecule type" value="Genomic_DNA"/>
</dbReference>
<protein>
    <submittedName>
        <fullName evidence="1">Uncharacterized protein</fullName>
    </submittedName>
</protein>
<comment type="caution">
    <text evidence="1">The sequence shown here is derived from an EMBL/GenBank/DDBJ whole genome shotgun (WGS) entry which is preliminary data.</text>
</comment>
<name>A0A2C6B1L7_FUSNP</name>
<evidence type="ECO:0000313" key="1">
    <source>
        <dbReference type="EMBL" id="PHH98436.1"/>
    </source>
</evidence>
<dbReference type="AlphaFoldDB" id="A0A2C6B1L7"/>
<evidence type="ECO:0000313" key="2">
    <source>
        <dbReference type="Proteomes" id="UP000223525"/>
    </source>
</evidence>